<dbReference type="STRING" id="1330018.A0A167KR35"/>
<dbReference type="GO" id="GO:0006357">
    <property type="term" value="P:regulation of transcription by RNA polymerase II"/>
    <property type="evidence" value="ECO:0007669"/>
    <property type="project" value="TreeGrafter"/>
</dbReference>
<proteinExistence type="predicted"/>
<feature type="region of interest" description="Disordered" evidence="4">
    <location>
        <begin position="66"/>
        <end position="109"/>
    </location>
</feature>
<dbReference type="Gene3D" id="2.60.120.650">
    <property type="entry name" value="Cupin"/>
    <property type="match status" value="1"/>
</dbReference>
<dbReference type="GO" id="GO:0003712">
    <property type="term" value="F:transcription coregulator activity"/>
    <property type="evidence" value="ECO:0007669"/>
    <property type="project" value="TreeGrafter"/>
</dbReference>
<evidence type="ECO:0000256" key="2">
    <source>
        <dbReference type="ARBA" id="ARBA00022723"/>
    </source>
</evidence>
<dbReference type="PANTHER" id="PTHR12549">
    <property type="entry name" value="JMJC DOMAIN-CONTAINING HISTONE DEMETHYLATION PROTEIN"/>
    <property type="match status" value="1"/>
</dbReference>
<protein>
    <recommendedName>
        <fullName evidence="5">JmjC domain-containing protein</fullName>
    </recommendedName>
</protein>
<feature type="compositionally biased region" description="Basic and acidic residues" evidence="4">
    <location>
        <begin position="66"/>
        <end position="78"/>
    </location>
</feature>
<evidence type="ECO:0000259" key="5">
    <source>
        <dbReference type="PROSITE" id="PS51184"/>
    </source>
</evidence>
<dbReference type="InterPro" id="IPR045109">
    <property type="entry name" value="LSDs-like"/>
</dbReference>
<dbReference type="SMART" id="SM00558">
    <property type="entry name" value="JmjC"/>
    <property type="match status" value="1"/>
</dbReference>
<dbReference type="AlphaFoldDB" id="A0A167KR35"/>
<evidence type="ECO:0000256" key="3">
    <source>
        <dbReference type="ARBA" id="ARBA00023242"/>
    </source>
</evidence>
<feature type="domain" description="JmjC" evidence="5">
    <location>
        <begin position="503"/>
        <end position="689"/>
    </location>
</feature>
<comment type="subcellular location">
    <subcellularLocation>
        <location evidence="1">Nucleus</location>
    </subcellularLocation>
</comment>
<evidence type="ECO:0000256" key="1">
    <source>
        <dbReference type="ARBA" id="ARBA00004123"/>
    </source>
</evidence>
<organism evidence="6 7">
    <name type="scientific">Calocera viscosa (strain TUFC12733)</name>
    <dbReference type="NCBI Taxonomy" id="1330018"/>
    <lineage>
        <taxon>Eukaryota</taxon>
        <taxon>Fungi</taxon>
        <taxon>Dikarya</taxon>
        <taxon>Basidiomycota</taxon>
        <taxon>Agaricomycotina</taxon>
        <taxon>Dacrymycetes</taxon>
        <taxon>Dacrymycetales</taxon>
        <taxon>Dacrymycetaceae</taxon>
        <taxon>Calocera</taxon>
    </lineage>
</organism>
<sequence length="731" mass="82367">MTYISSFLGKRKAKAPARYGGAIEDASILARLGEEDDVAEYERQAKKPKTRDTSLKFTVNFRKQTVERKSLKTKEQKPGSKASNPRSPREKTKPTAVESRAPPADQIVGNHDVGLHLQATRCRAAALKDYEHLACTSCIQKQFAKDDCRFIHVRSFNYAMVSEVREHPTSKSGGSKPTTAQVLKAIDGPFFLSNTEEDDELTWRSQWNIDFTLAKIKPLKMTISKNMIPVLERELEHAAQEGAIRRARDVTHRRSCDGCLTSIFSGTYLCANCGREYCSKCCSELRAGDKRNVKCQAPKYHQEQHHFEDFIPVTEFIISELKAHILEMKKETDCDTDTSISAAAPLGMPSTTAVDPDTIVEVAADAPSKSTWSPPVDPSGVASLPVHEFHYTQLEEETFRKIWARGEPLVVSGVLDKAQLQWTPQYFKEEHGTAACTIVDCDDDKATHIPSTVAEFFNDFGDYDGRATILKLKDWPPTSEFSQSFPDEYKDFHRFVPMPNYTRRDGVLNLASNWPVNAVAPDIGPKMYSALVSPHLLFEPRHRLIPVQESKETPGGKGSTRLHKDMADAVNVMTYAAPKDGREGCAAWDIFRAEDSEKIRQFLREDMSCEDVDGIHAQCFYLDSALRKQLFDKYGVKSWRIYQRTGDAVFIPAGCAHQVCNLADTIKIAVDFVSPQNVDRCAQLTTEFRAMNQKRKWKEDVLSLESTMWYAWLSCQTQEKRLEKGKGRASA</sequence>
<evidence type="ECO:0000256" key="4">
    <source>
        <dbReference type="SAM" id="MobiDB-lite"/>
    </source>
</evidence>
<dbReference type="GO" id="GO:0000118">
    <property type="term" value="C:histone deacetylase complex"/>
    <property type="evidence" value="ECO:0007669"/>
    <property type="project" value="TreeGrafter"/>
</dbReference>
<name>A0A167KR35_CALVF</name>
<keyword evidence="2" id="KW-0479">Metal-binding</keyword>
<dbReference type="SUPFAM" id="SSF51197">
    <property type="entry name" value="Clavaminate synthase-like"/>
    <property type="match status" value="1"/>
</dbReference>
<dbReference type="Pfam" id="PF02373">
    <property type="entry name" value="JmjC"/>
    <property type="match status" value="1"/>
</dbReference>
<dbReference type="Proteomes" id="UP000076738">
    <property type="component" value="Unassembled WGS sequence"/>
</dbReference>
<dbReference type="OrthoDB" id="1667110at2759"/>
<dbReference type="GO" id="GO:0000785">
    <property type="term" value="C:chromatin"/>
    <property type="evidence" value="ECO:0007669"/>
    <property type="project" value="TreeGrafter"/>
</dbReference>
<dbReference type="GO" id="GO:0032454">
    <property type="term" value="F:histone H3K9 demethylase activity"/>
    <property type="evidence" value="ECO:0007669"/>
    <property type="project" value="InterPro"/>
</dbReference>
<dbReference type="PROSITE" id="PS51184">
    <property type="entry name" value="JMJC"/>
    <property type="match status" value="1"/>
</dbReference>
<accession>A0A167KR35</accession>
<dbReference type="GO" id="GO:0046872">
    <property type="term" value="F:metal ion binding"/>
    <property type="evidence" value="ECO:0007669"/>
    <property type="project" value="UniProtKB-KW"/>
</dbReference>
<dbReference type="InterPro" id="IPR003347">
    <property type="entry name" value="JmjC_dom"/>
</dbReference>
<keyword evidence="7" id="KW-1185">Reference proteome</keyword>
<dbReference type="EMBL" id="KV417292">
    <property type="protein sequence ID" value="KZO94912.1"/>
    <property type="molecule type" value="Genomic_DNA"/>
</dbReference>
<keyword evidence="3" id="KW-0539">Nucleus</keyword>
<gene>
    <name evidence="6" type="ORF">CALVIDRAFT_550295</name>
</gene>
<dbReference type="GO" id="GO:0031490">
    <property type="term" value="F:chromatin DNA binding"/>
    <property type="evidence" value="ECO:0007669"/>
    <property type="project" value="TreeGrafter"/>
</dbReference>
<dbReference type="PANTHER" id="PTHR12549:SF38">
    <property type="entry name" value="JMJC DOMAIN-CONTAINING HISTONE DEMETHYLASE 2, ISOFORM A"/>
    <property type="match status" value="1"/>
</dbReference>
<evidence type="ECO:0000313" key="7">
    <source>
        <dbReference type="Proteomes" id="UP000076738"/>
    </source>
</evidence>
<evidence type="ECO:0000313" key="6">
    <source>
        <dbReference type="EMBL" id="KZO94912.1"/>
    </source>
</evidence>
<reference evidence="6 7" key="1">
    <citation type="journal article" date="2016" name="Mol. Biol. Evol.">
        <title>Comparative Genomics of Early-Diverging Mushroom-Forming Fungi Provides Insights into the Origins of Lignocellulose Decay Capabilities.</title>
        <authorList>
            <person name="Nagy L.G."/>
            <person name="Riley R."/>
            <person name="Tritt A."/>
            <person name="Adam C."/>
            <person name="Daum C."/>
            <person name="Floudas D."/>
            <person name="Sun H."/>
            <person name="Yadav J.S."/>
            <person name="Pangilinan J."/>
            <person name="Larsson K.H."/>
            <person name="Matsuura K."/>
            <person name="Barry K."/>
            <person name="Labutti K."/>
            <person name="Kuo R."/>
            <person name="Ohm R.A."/>
            <person name="Bhattacharya S.S."/>
            <person name="Shirouzu T."/>
            <person name="Yoshinaga Y."/>
            <person name="Martin F.M."/>
            <person name="Grigoriev I.V."/>
            <person name="Hibbett D.S."/>
        </authorList>
    </citation>
    <scope>NUCLEOTIDE SEQUENCE [LARGE SCALE GENOMIC DNA]</scope>
    <source>
        <strain evidence="6 7">TUFC12733</strain>
    </source>
</reference>